<evidence type="ECO:0000256" key="4">
    <source>
        <dbReference type="ARBA" id="ARBA00022475"/>
    </source>
</evidence>
<dbReference type="GO" id="GO:0007234">
    <property type="term" value="P:osmosensory signaling via phosphorelay pathway"/>
    <property type="evidence" value="ECO:0007669"/>
    <property type="project" value="TreeGrafter"/>
</dbReference>
<reference evidence="15 16" key="1">
    <citation type="journal article" date="2008" name="PLoS ONE">
        <title>Environmental adaptation: genomic analysis of the piezotolerant and psychrotolerant deep-sea iron reducing bacterium Shewanella piezotolerans WP3.</title>
        <authorList>
            <person name="Wang F."/>
            <person name="Wang J."/>
            <person name="Jian H."/>
            <person name="Zhang B."/>
            <person name="Li S."/>
            <person name="Wang F."/>
            <person name="Zeng X."/>
            <person name="Gao L."/>
            <person name="Bartlett D.H."/>
            <person name="Yu J."/>
            <person name="Hu S."/>
            <person name="Xiao X."/>
        </authorList>
    </citation>
    <scope>NUCLEOTIDE SEQUENCE [LARGE SCALE GENOMIC DNA]</scope>
    <source>
        <strain evidence="16">WP3 / JCM 13877</strain>
    </source>
</reference>
<dbReference type="GO" id="GO:0004673">
    <property type="term" value="F:protein histidine kinase activity"/>
    <property type="evidence" value="ECO:0007669"/>
    <property type="project" value="UniProtKB-EC"/>
</dbReference>
<keyword evidence="6 13" id="KW-0812">Transmembrane</keyword>
<evidence type="ECO:0000256" key="5">
    <source>
        <dbReference type="ARBA" id="ARBA00022679"/>
    </source>
</evidence>
<evidence type="ECO:0000256" key="7">
    <source>
        <dbReference type="ARBA" id="ARBA00022741"/>
    </source>
</evidence>
<dbReference type="PANTHER" id="PTHR42878:SF7">
    <property type="entry name" value="SENSOR HISTIDINE KINASE GLRK"/>
    <property type="match status" value="1"/>
</dbReference>
<evidence type="ECO:0000256" key="12">
    <source>
        <dbReference type="ARBA" id="ARBA00023136"/>
    </source>
</evidence>
<dbReference type="GO" id="GO:0000156">
    <property type="term" value="F:phosphorelay response regulator activity"/>
    <property type="evidence" value="ECO:0007669"/>
    <property type="project" value="TreeGrafter"/>
</dbReference>
<dbReference type="KEGG" id="swp:swp_3017"/>
<dbReference type="EC" id="2.7.13.3" evidence="3"/>
<dbReference type="InterPro" id="IPR013656">
    <property type="entry name" value="PAS_4"/>
</dbReference>
<feature type="transmembrane region" description="Helical" evidence="13">
    <location>
        <begin position="347"/>
        <end position="369"/>
    </location>
</feature>
<evidence type="ECO:0000259" key="14">
    <source>
        <dbReference type="PROSITE" id="PS50112"/>
    </source>
</evidence>
<dbReference type="InterPro" id="IPR000014">
    <property type="entry name" value="PAS"/>
</dbReference>
<dbReference type="AlphaFoldDB" id="B8CR63"/>
<evidence type="ECO:0000256" key="11">
    <source>
        <dbReference type="ARBA" id="ARBA00023012"/>
    </source>
</evidence>
<dbReference type="eggNOG" id="COG4251">
    <property type="taxonomic scope" value="Bacteria"/>
</dbReference>
<dbReference type="InterPro" id="IPR033479">
    <property type="entry name" value="dCache_1"/>
</dbReference>
<dbReference type="InterPro" id="IPR050351">
    <property type="entry name" value="BphY/WalK/GraS-like"/>
</dbReference>
<dbReference type="Pfam" id="PF08448">
    <property type="entry name" value="PAS_4"/>
    <property type="match status" value="1"/>
</dbReference>
<dbReference type="PROSITE" id="PS50112">
    <property type="entry name" value="PAS"/>
    <property type="match status" value="1"/>
</dbReference>
<evidence type="ECO:0000256" key="1">
    <source>
        <dbReference type="ARBA" id="ARBA00000085"/>
    </source>
</evidence>
<evidence type="ECO:0000256" key="10">
    <source>
        <dbReference type="ARBA" id="ARBA00022989"/>
    </source>
</evidence>
<gene>
    <name evidence="15" type="ordered locus">swp_3017</name>
</gene>
<dbReference type="SUPFAM" id="SSF55785">
    <property type="entry name" value="PYP-like sensor domain (PAS domain)"/>
    <property type="match status" value="1"/>
</dbReference>
<feature type="transmembrane region" description="Helical" evidence="13">
    <location>
        <begin position="381"/>
        <end position="399"/>
    </location>
</feature>
<organism evidence="15 16">
    <name type="scientific">Shewanella piezotolerans (strain WP3 / JCM 13877)</name>
    <dbReference type="NCBI Taxonomy" id="225849"/>
    <lineage>
        <taxon>Bacteria</taxon>
        <taxon>Pseudomonadati</taxon>
        <taxon>Pseudomonadota</taxon>
        <taxon>Gammaproteobacteria</taxon>
        <taxon>Alteromonadales</taxon>
        <taxon>Shewanellaceae</taxon>
        <taxon>Shewanella</taxon>
    </lineage>
</organism>
<proteinExistence type="predicted"/>
<dbReference type="GO" id="GO:0005886">
    <property type="term" value="C:plasma membrane"/>
    <property type="evidence" value="ECO:0007669"/>
    <property type="project" value="UniProtKB-SubCell"/>
</dbReference>
<dbReference type="HOGENOM" id="CLU_330621_0_0_6"/>
<dbReference type="OrthoDB" id="2489132at2"/>
<dbReference type="Gene3D" id="6.10.340.10">
    <property type="match status" value="1"/>
</dbReference>
<keyword evidence="10 13" id="KW-1133">Transmembrane helix</keyword>
<evidence type="ECO:0000313" key="15">
    <source>
        <dbReference type="EMBL" id="ACJ29735.1"/>
    </source>
</evidence>
<protein>
    <recommendedName>
        <fullName evidence="3">histidine kinase</fullName>
        <ecNumber evidence="3">2.7.13.3</ecNumber>
    </recommendedName>
</protein>
<sequence>MMKGKNRPPKLTDWRKSLPMKFMFIQLAVATIIILTSVWFIKSIEINRLIDNQQTLNVNVGKAITASLQQKTNKIENLAVSISSLGELYQHSPSLLDGSIPALLDQLGQEEVILGGGVWPEPKLTNKKDSHFWARNASGKLQKVNGYNQDNVQGYSQESWYIPTKYYPADTSYWSKSYIDPITQDPMITASVPMWSHHEFIGVATVDIALSSIDSFFRTALSGQRGYVFALDQQNRMLSYPKLPQNISDDEARSELFQPFSDFSQQHAAFEPLLQVIETIDKEFIKQANIDSAYTPEQLNSVTANVPLQERAKLTALINQNAKSKLTEVQLLSSLELISDPQFKEPVIVSVFLMPGTYWKVILVTPLTAIESSAKSIANSVGLYLVSIQIAALMLLFIIQNKLFISPISRMVNALNNSNSAMIELESNSRKDEIGMLAKAFSSRTHQLEIALASLDATNLALEKQLEVQQIAQADLRESKEHLNLILNSAHNLIFIKSISGELTLVNDQFCKTVALERENIIGVRDHLVLARDVAKVNSDNDRIVIEKKQELSYEQTFPSEGKLHTYLVTKFPILDNEQQVVSVGTIAFDISKTKSLELKKKAQFEILRQEKSKNIRFIEKLEETNKRLEFESLQARVQINKEYNYEKVKLDNQALYPTLVANLVRPIFRQQDELAAKAYRLSNGSLNAADFGVELTAQTERLRHLEYLLSAQDYGAKPIDLVQLLEHIIALLRPKFVDADIDIMIQSDDRLIVDGIHWHYLVLFYRIINNTLADAFEHHQTNKSIKLILAKQQNQLIITVYDNGKGFTTNQLDVLQQQINESEINGAITTLSVWLQSEFNGKVQIRSLQPEAQYKTQISYSLSLV</sequence>
<evidence type="ECO:0000313" key="16">
    <source>
        <dbReference type="Proteomes" id="UP000000753"/>
    </source>
</evidence>
<dbReference type="Proteomes" id="UP000000753">
    <property type="component" value="Chromosome"/>
</dbReference>
<dbReference type="Gene3D" id="3.30.450.20">
    <property type="entry name" value="PAS domain"/>
    <property type="match status" value="2"/>
</dbReference>
<evidence type="ECO:0000256" key="2">
    <source>
        <dbReference type="ARBA" id="ARBA00004651"/>
    </source>
</evidence>
<keyword evidence="8" id="KW-0418">Kinase</keyword>
<dbReference type="Gene3D" id="3.30.565.10">
    <property type="entry name" value="Histidine kinase-like ATPase, C-terminal domain"/>
    <property type="match status" value="1"/>
</dbReference>
<keyword evidence="11" id="KW-0902">Two-component regulatory system</keyword>
<dbReference type="CDD" id="cd12913">
    <property type="entry name" value="PDC1_MCP_like"/>
    <property type="match status" value="1"/>
</dbReference>
<dbReference type="RefSeq" id="WP_020913088.1">
    <property type="nucleotide sequence ID" value="NC_011566.1"/>
</dbReference>
<keyword evidence="5" id="KW-0808">Transferase</keyword>
<comment type="catalytic activity">
    <reaction evidence="1">
        <text>ATP + protein L-histidine = ADP + protein N-phospho-L-histidine.</text>
        <dbReference type="EC" id="2.7.13.3"/>
    </reaction>
</comment>
<accession>B8CR63</accession>
<evidence type="ECO:0000256" key="13">
    <source>
        <dbReference type="SAM" id="Phobius"/>
    </source>
</evidence>
<name>B8CR63_SHEPW</name>
<dbReference type="SUPFAM" id="SSF55874">
    <property type="entry name" value="ATPase domain of HSP90 chaperone/DNA topoisomerase II/histidine kinase"/>
    <property type="match status" value="1"/>
</dbReference>
<evidence type="ECO:0000256" key="6">
    <source>
        <dbReference type="ARBA" id="ARBA00022692"/>
    </source>
</evidence>
<keyword evidence="16" id="KW-1185">Reference proteome</keyword>
<keyword evidence="9" id="KW-0067">ATP-binding</keyword>
<evidence type="ECO:0000256" key="3">
    <source>
        <dbReference type="ARBA" id="ARBA00012438"/>
    </source>
</evidence>
<dbReference type="InterPro" id="IPR036890">
    <property type="entry name" value="HATPase_C_sf"/>
</dbReference>
<dbReference type="NCBIfam" id="TIGR00229">
    <property type="entry name" value="sensory_box"/>
    <property type="match status" value="1"/>
</dbReference>
<dbReference type="InterPro" id="IPR035965">
    <property type="entry name" value="PAS-like_dom_sf"/>
</dbReference>
<keyword evidence="4" id="KW-1003">Cell membrane</keyword>
<dbReference type="EMBL" id="CP000472">
    <property type="protein sequence ID" value="ACJ29735.1"/>
    <property type="molecule type" value="Genomic_DNA"/>
</dbReference>
<dbReference type="STRING" id="225849.swp_3017"/>
<dbReference type="GO" id="GO:0030295">
    <property type="term" value="F:protein kinase activator activity"/>
    <property type="evidence" value="ECO:0007669"/>
    <property type="project" value="TreeGrafter"/>
</dbReference>
<dbReference type="GO" id="GO:0005524">
    <property type="term" value="F:ATP binding"/>
    <property type="evidence" value="ECO:0007669"/>
    <property type="project" value="UniProtKB-KW"/>
</dbReference>
<keyword evidence="12 13" id="KW-0472">Membrane</keyword>
<keyword evidence="7" id="KW-0547">Nucleotide-binding</keyword>
<evidence type="ECO:0000256" key="9">
    <source>
        <dbReference type="ARBA" id="ARBA00022840"/>
    </source>
</evidence>
<comment type="subcellular location">
    <subcellularLocation>
        <location evidence="2">Cell membrane</location>
        <topology evidence="2">Multi-pass membrane protein</topology>
    </subcellularLocation>
</comment>
<feature type="domain" description="PAS" evidence="14">
    <location>
        <begin position="479"/>
        <end position="523"/>
    </location>
</feature>
<evidence type="ECO:0000256" key="8">
    <source>
        <dbReference type="ARBA" id="ARBA00022777"/>
    </source>
</evidence>
<dbReference type="PANTHER" id="PTHR42878">
    <property type="entry name" value="TWO-COMPONENT HISTIDINE KINASE"/>
    <property type="match status" value="1"/>
</dbReference>
<dbReference type="Pfam" id="PF02743">
    <property type="entry name" value="dCache_1"/>
    <property type="match status" value="1"/>
</dbReference>